<keyword evidence="4" id="KW-1015">Disulfide bond</keyword>
<dbReference type="GO" id="GO:0001530">
    <property type="term" value="F:lipopolysaccharide binding"/>
    <property type="evidence" value="ECO:0007669"/>
    <property type="project" value="TreeGrafter"/>
</dbReference>
<evidence type="ECO:0000313" key="7">
    <source>
        <dbReference type="EMBL" id="ANW82346.1"/>
    </source>
</evidence>
<dbReference type="GO" id="GO:0061844">
    <property type="term" value="P:antimicrobial humoral immune response mediated by antimicrobial peptide"/>
    <property type="evidence" value="ECO:0007669"/>
    <property type="project" value="TreeGrafter"/>
</dbReference>
<protein>
    <submittedName>
        <fullName evidence="6 7">Cathelicidin</fullName>
    </submittedName>
</protein>
<evidence type="ECO:0000256" key="2">
    <source>
        <dbReference type="ARBA" id="ARBA00005320"/>
    </source>
</evidence>
<dbReference type="EMBL" id="KU556733">
    <property type="protein sequence ID" value="ANV28414.1"/>
    <property type="molecule type" value="mRNA"/>
</dbReference>
<keyword evidence="5" id="KW-0732">Signal</keyword>
<sequence length="165" mass="18918">MRSWWLSLLLVSAVTLHGCLSDTAEPEVQDGRSIGDVIDLYNQREGVTYLYKSLDQLPPVPMEEDENPNRRGFIIKETVCLKSENPDLTQCDFKPDGDVKICSLDLGDEDPEDIMCTSLNKEVRVKRSNRRRPCRGRSCSPWLRGAYTLIGRPAKNQNRPKYMWV</sequence>
<comment type="subcellular location">
    <subcellularLocation>
        <location evidence="1">Secreted</location>
    </subcellularLocation>
</comment>
<dbReference type="AlphaFoldDB" id="A0A1B1SQ05"/>
<feature type="signal peptide" evidence="5">
    <location>
        <begin position="1"/>
        <end position="21"/>
    </location>
</feature>
<dbReference type="SMR" id="A0A1B1SQ05"/>
<accession>A0A1B1SQ05</accession>
<dbReference type="Gene3D" id="3.10.450.10">
    <property type="match status" value="1"/>
</dbReference>
<dbReference type="InterPro" id="IPR001894">
    <property type="entry name" value="Cathelicidin-like"/>
</dbReference>
<dbReference type="GO" id="GO:0005615">
    <property type="term" value="C:extracellular space"/>
    <property type="evidence" value="ECO:0007669"/>
    <property type="project" value="TreeGrafter"/>
</dbReference>
<dbReference type="GO" id="GO:0050829">
    <property type="term" value="P:defense response to Gram-negative bacterium"/>
    <property type="evidence" value="ECO:0007669"/>
    <property type="project" value="TreeGrafter"/>
</dbReference>
<name>A0A1B1SQ05_BUFGR</name>
<evidence type="ECO:0000313" key="6">
    <source>
        <dbReference type="EMBL" id="ANV28414.1"/>
    </source>
</evidence>
<evidence type="ECO:0000256" key="5">
    <source>
        <dbReference type="SAM" id="SignalP"/>
    </source>
</evidence>
<feature type="chain" id="PRO_5036305976" evidence="5">
    <location>
        <begin position="22"/>
        <end position="165"/>
    </location>
</feature>
<dbReference type="SUPFAM" id="SSF54403">
    <property type="entry name" value="Cystatin/monellin"/>
    <property type="match status" value="1"/>
</dbReference>
<proteinExistence type="evidence at transcript level"/>
<reference evidence="6" key="2">
    <citation type="submission" date="2016-01" db="EMBL/GenBank/DDBJ databases">
        <title>Characteristics of cathelicidin-Bg, a novel gene expressed in the ear-side gland of Bufo gargarizans.</title>
        <authorList>
            <person name="Gao F."/>
            <person name="Wang X."/>
            <person name="Qian Y."/>
        </authorList>
    </citation>
    <scope>NUCLEOTIDE SEQUENCE</scope>
</reference>
<evidence type="ECO:0000256" key="1">
    <source>
        <dbReference type="ARBA" id="ARBA00004613"/>
    </source>
</evidence>
<dbReference type="GO" id="GO:0050830">
    <property type="term" value="P:defense response to Gram-positive bacterium"/>
    <property type="evidence" value="ECO:0007669"/>
    <property type="project" value="TreeGrafter"/>
</dbReference>
<comment type="similarity">
    <text evidence="2">Belongs to the cathelicidin family.</text>
</comment>
<keyword evidence="3" id="KW-0964">Secreted</keyword>
<organism evidence="6">
    <name type="scientific">Bufo gargarizans</name>
    <name type="common">Asian toad</name>
    <name type="synonym">Bufo bufo gargarizans</name>
    <dbReference type="NCBI Taxonomy" id="30331"/>
    <lineage>
        <taxon>Eukaryota</taxon>
        <taxon>Metazoa</taxon>
        <taxon>Chordata</taxon>
        <taxon>Craniata</taxon>
        <taxon>Vertebrata</taxon>
        <taxon>Euteleostomi</taxon>
        <taxon>Amphibia</taxon>
        <taxon>Batrachia</taxon>
        <taxon>Anura</taxon>
        <taxon>Neobatrachia</taxon>
        <taxon>Hyloidea</taxon>
        <taxon>Bufonidae</taxon>
        <taxon>Bufo</taxon>
    </lineage>
</organism>
<dbReference type="PANTHER" id="PTHR10206">
    <property type="entry name" value="CATHELICIDIN"/>
    <property type="match status" value="1"/>
</dbReference>
<dbReference type="Pfam" id="PF00666">
    <property type="entry name" value="Cathelicidins"/>
    <property type="match status" value="1"/>
</dbReference>
<evidence type="ECO:0000256" key="4">
    <source>
        <dbReference type="ARBA" id="ARBA00023157"/>
    </source>
</evidence>
<dbReference type="EMBL" id="KU556732">
    <property type="protein sequence ID" value="ANW82346.1"/>
    <property type="molecule type" value="mRNA"/>
</dbReference>
<dbReference type="GO" id="GO:0045087">
    <property type="term" value="P:innate immune response"/>
    <property type="evidence" value="ECO:0007669"/>
    <property type="project" value="TreeGrafter"/>
</dbReference>
<dbReference type="PANTHER" id="PTHR10206:SF2">
    <property type="entry name" value="CATHELICIDIN ANTIMICROBIAL PEPTIDE"/>
    <property type="match status" value="1"/>
</dbReference>
<evidence type="ECO:0000256" key="3">
    <source>
        <dbReference type="ARBA" id="ARBA00022525"/>
    </source>
</evidence>
<dbReference type="InterPro" id="IPR046350">
    <property type="entry name" value="Cystatin_sf"/>
</dbReference>
<reference evidence="7" key="1">
    <citation type="journal article" date="2016" name="Genet. Mol. Res.">
        <title>Characteristics of cathelicidin-Bg, a novel gene expressed in the ear-side gland of Bufo gargarizans.</title>
        <authorList>
            <person name="Gao F."/>
            <person name="Xu W.F."/>
            <person name="Tang L.P."/>
            <person name="Wang M.M."/>
            <person name="Wang X.J."/>
            <person name="Qian Y.C."/>
        </authorList>
    </citation>
    <scope>NUCLEOTIDE SEQUENCE</scope>
</reference>